<keyword evidence="3" id="KW-0520">NAD</keyword>
<keyword evidence="4" id="KW-0862">Zinc</keyword>
<accession>A0A8J7G065</accession>
<feature type="binding site" evidence="4">
    <location>
        <position position="125"/>
    </location>
    <ligand>
        <name>Zn(2+)</name>
        <dbReference type="ChEBI" id="CHEBI:29105"/>
    </ligand>
</feature>
<dbReference type="PROSITE" id="PS50305">
    <property type="entry name" value="SIRTUIN"/>
    <property type="match status" value="1"/>
</dbReference>
<dbReference type="Gene3D" id="3.30.1600.10">
    <property type="entry name" value="SIR2/SIRT2 'Small Domain"/>
    <property type="match status" value="1"/>
</dbReference>
<name>A0A8J7G065_9BACL</name>
<dbReference type="SUPFAM" id="SSF52467">
    <property type="entry name" value="DHS-like NAD/FAD-binding domain"/>
    <property type="match status" value="1"/>
</dbReference>
<protein>
    <recommendedName>
        <fullName evidence="1">protein acetyllysine N-acetyltransferase</fullName>
        <ecNumber evidence="1">2.3.1.286</ecNumber>
    </recommendedName>
</protein>
<feature type="binding site" evidence="4">
    <location>
        <position position="143"/>
    </location>
    <ligand>
        <name>Zn(2+)</name>
        <dbReference type="ChEBI" id="CHEBI:29105"/>
    </ligand>
</feature>
<evidence type="ECO:0000256" key="4">
    <source>
        <dbReference type="PROSITE-ProRule" id="PRU00236"/>
    </source>
</evidence>
<evidence type="ECO:0000256" key="3">
    <source>
        <dbReference type="ARBA" id="ARBA00023027"/>
    </source>
</evidence>
<dbReference type="InterPro" id="IPR026591">
    <property type="entry name" value="Sirtuin_cat_small_dom_sf"/>
</dbReference>
<evidence type="ECO:0000313" key="7">
    <source>
        <dbReference type="Proteomes" id="UP000622653"/>
    </source>
</evidence>
<comment type="caution">
    <text evidence="6">The sequence shown here is derived from an EMBL/GenBank/DDBJ whole genome shotgun (WGS) entry which is preliminary data.</text>
</comment>
<gene>
    <name evidence="6" type="ORF">IRY55_00215</name>
</gene>
<dbReference type="EC" id="2.3.1.286" evidence="1"/>
<dbReference type="GO" id="GO:0070403">
    <property type="term" value="F:NAD+ binding"/>
    <property type="evidence" value="ECO:0007669"/>
    <property type="project" value="InterPro"/>
</dbReference>
<dbReference type="PANTHER" id="PTHR11085:SF4">
    <property type="entry name" value="NAD-DEPENDENT PROTEIN DEACYLASE"/>
    <property type="match status" value="1"/>
</dbReference>
<evidence type="ECO:0000259" key="5">
    <source>
        <dbReference type="PROSITE" id="PS50305"/>
    </source>
</evidence>
<keyword evidence="4" id="KW-0479">Metal-binding</keyword>
<dbReference type="InterPro" id="IPR029035">
    <property type="entry name" value="DHS-like_NAD/FAD-binding_dom"/>
</dbReference>
<evidence type="ECO:0000256" key="1">
    <source>
        <dbReference type="ARBA" id="ARBA00012928"/>
    </source>
</evidence>
<dbReference type="Gene3D" id="3.40.50.1220">
    <property type="entry name" value="TPP-binding domain"/>
    <property type="match status" value="1"/>
</dbReference>
<dbReference type="AlphaFoldDB" id="A0A8J7G065"/>
<feature type="domain" description="Deacetylase sirtuin-type" evidence="5">
    <location>
        <begin position="1"/>
        <end position="238"/>
    </location>
</feature>
<dbReference type="Pfam" id="PF02146">
    <property type="entry name" value="SIR2"/>
    <property type="match status" value="1"/>
</dbReference>
<dbReference type="Proteomes" id="UP000622653">
    <property type="component" value="Unassembled WGS sequence"/>
</dbReference>
<dbReference type="RefSeq" id="WP_194561250.1">
    <property type="nucleotide sequence ID" value="NZ_JADKPV010000001.1"/>
</dbReference>
<reference evidence="6" key="1">
    <citation type="submission" date="2020-11" db="EMBL/GenBank/DDBJ databases">
        <title>Multidrug resistant novel bacterium Savagea serpentis sp. nov., isolated from the scats of a vine snake (Ahaetulla nasuta).</title>
        <authorList>
            <person name="Venkata Ramana V."/>
            <person name="Vikas Patil S."/>
            <person name="Yogita Lugani V."/>
        </authorList>
    </citation>
    <scope>NUCLEOTIDE SEQUENCE</scope>
    <source>
        <strain evidence="6">SN6</strain>
    </source>
</reference>
<dbReference type="InterPro" id="IPR026590">
    <property type="entry name" value="Ssirtuin_cat_dom"/>
</dbReference>
<evidence type="ECO:0000313" key="6">
    <source>
        <dbReference type="EMBL" id="MBF4499765.1"/>
    </source>
</evidence>
<sequence>MLAQLIKEGKKVVVFTGAGMSTESGLPDFRSAKDGMWTKYDPSEVATVDALNSQFDTFIEFYRNRVIGVNEYGPHEGHYILADWERKGYVTSIITQNVDGFHQEAGSRHVIELHGTLKEVHCETCGKVYSNKRYEDEQYYCECGGPLRPSIVLFGEMLDERALMEAALVSEGADVFLVLGSSLTVSPANQYPLIAVEHDATLIIVNQGETQYDAFADRCIKNEKIGDYLRRIQAELQE</sequence>
<evidence type="ECO:0000256" key="2">
    <source>
        <dbReference type="ARBA" id="ARBA00022679"/>
    </source>
</evidence>
<dbReference type="NCBIfam" id="NF001753">
    <property type="entry name" value="PRK00481.1-3"/>
    <property type="match status" value="1"/>
</dbReference>
<keyword evidence="2" id="KW-0808">Transferase</keyword>
<proteinExistence type="predicted"/>
<keyword evidence="7" id="KW-1185">Reference proteome</keyword>
<dbReference type="GO" id="GO:0017136">
    <property type="term" value="F:histone deacetylase activity, NAD-dependent"/>
    <property type="evidence" value="ECO:0007669"/>
    <property type="project" value="TreeGrafter"/>
</dbReference>
<feature type="active site" description="Proton acceptor" evidence="4">
    <location>
        <position position="114"/>
    </location>
</feature>
<dbReference type="GO" id="GO:0046872">
    <property type="term" value="F:metal ion binding"/>
    <property type="evidence" value="ECO:0007669"/>
    <property type="project" value="UniProtKB-KW"/>
</dbReference>
<dbReference type="EMBL" id="JADKPV010000001">
    <property type="protein sequence ID" value="MBF4499765.1"/>
    <property type="molecule type" value="Genomic_DNA"/>
</dbReference>
<dbReference type="InterPro" id="IPR050134">
    <property type="entry name" value="NAD-dep_sirtuin_deacylases"/>
</dbReference>
<feature type="binding site" evidence="4">
    <location>
        <position position="122"/>
    </location>
    <ligand>
        <name>Zn(2+)</name>
        <dbReference type="ChEBI" id="CHEBI:29105"/>
    </ligand>
</feature>
<organism evidence="6 7">
    <name type="scientific">Savagea serpentis</name>
    <dbReference type="NCBI Taxonomy" id="2785297"/>
    <lineage>
        <taxon>Bacteria</taxon>
        <taxon>Bacillati</taxon>
        <taxon>Bacillota</taxon>
        <taxon>Bacilli</taxon>
        <taxon>Bacillales</taxon>
        <taxon>Caryophanaceae</taxon>
        <taxon>Savagea</taxon>
    </lineage>
</organism>
<dbReference type="PANTHER" id="PTHR11085">
    <property type="entry name" value="NAD-DEPENDENT PROTEIN DEACYLASE SIRTUIN-5, MITOCHONDRIAL-RELATED"/>
    <property type="match status" value="1"/>
</dbReference>
<dbReference type="InterPro" id="IPR003000">
    <property type="entry name" value="Sirtuin"/>
</dbReference>
<feature type="binding site" evidence="4">
    <location>
        <position position="141"/>
    </location>
    <ligand>
        <name>Zn(2+)</name>
        <dbReference type="ChEBI" id="CHEBI:29105"/>
    </ligand>
</feature>